<accession>A0A839GFY9</accession>
<name>A0A839GFY9_9BACT</name>
<keyword evidence="2" id="KW-1185">Reference proteome</keyword>
<gene>
    <name evidence="1" type="ORF">FHS90_003304</name>
</gene>
<dbReference type="AlphaFoldDB" id="A0A839GFY9"/>
<dbReference type="Proteomes" id="UP000563094">
    <property type="component" value="Unassembled WGS sequence"/>
</dbReference>
<comment type="caution">
    <text evidence="1">The sequence shown here is derived from an EMBL/GenBank/DDBJ whole genome shotgun (WGS) entry which is preliminary data.</text>
</comment>
<evidence type="ECO:0000313" key="2">
    <source>
        <dbReference type="Proteomes" id="UP000563094"/>
    </source>
</evidence>
<protein>
    <submittedName>
        <fullName evidence="1">Uncharacterized protein</fullName>
    </submittedName>
</protein>
<organism evidence="1 2">
    <name type="scientific">Rufibacter quisquiliarum</name>
    <dbReference type="NCBI Taxonomy" id="1549639"/>
    <lineage>
        <taxon>Bacteria</taxon>
        <taxon>Pseudomonadati</taxon>
        <taxon>Bacteroidota</taxon>
        <taxon>Cytophagia</taxon>
        <taxon>Cytophagales</taxon>
        <taxon>Hymenobacteraceae</taxon>
        <taxon>Rufibacter</taxon>
    </lineage>
</organism>
<reference evidence="1 2" key="1">
    <citation type="submission" date="2020-08" db="EMBL/GenBank/DDBJ databases">
        <title>Genomic Encyclopedia of Type Strains, Phase IV (KMG-IV): sequencing the most valuable type-strain genomes for metagenomic binning, comparative biology and taxonomic classification.</title>
        <authorList>
            <person name="Goeker M."/>
        </authorList>
    </citation>
    <scope>NUCLEOTIDE SEQUENCE [LARGE SCALE GENOMIC DNA]</scope>
    <source>
        <strain evidence="1 2">DSM 29854</strain>
    </source>
</reference>
<dbReference type="EMBL" id="JACJIQ010000014">
    <property type="protein sequence ID" value="MBA9078574.1"/>
    <property type="molecule type" value="Genomic_DNA"/>
</dbReference>
<proteinExistence type="predicted"/>
<sequence length="168" mass="19544">MVNSSFYLLSRGIEAAPVGHVQVFGRQFEGHLKTVWQIRVSAHGEQKNSFPRKFPPKAFLHRHQICEAVKEGFQQAAHGIPVHRRGKHNDRVRQHLLHHPRKRILRPIVILIAVRPNRIIKQVKQRMRCILEYFVQQLSGITVFSGTGQQDERFLVGHGFQPMKRLSR</sequence>
<evidence type="ECO:0000313" key="1">
    <source>
        <dbReference type="EMBL" id="MBA9078574.1"/>
    </source>
</evidence>